<reference evidence="1" key="1">
    <citation type="journal article" date="2011" name="Mol. Biosyst.">
        <title>Identification of the gene cluster involved in muraymycin biosynthesis from Streptomyces sp. NRRL 30471.</title>
        <authorList>
            <person name="Cheng L."/>
            <person name="Chen W."/>
            <person name="Zhai L."/>
            <person name="Xu D."/>
            <person name="Huang T."/>
            <person name="Lin S."/>
            <person name="Zhou X."/>
            <person name="Deng Z."/>
        </authorList>
    </citation>
    <scope>NUCLEOTIDE SEQUENCE</scope>
    <source>
        <strain evidence="1">NRRL 30471</strain>
    </source>
</reference>
<proteinExistence type="predicted"/>
<gene>
    <name evidence="1" type="primary">mur18</name>
</gene>
<keyword evidence="1" id="KW-0808">Transferase</keyword>
<dbReference type="SUPFAM" id="SSF53448">
    <property type="entry name" value="Nucleotide-diphospho-sugar transferases"/>
    <property type="match status" value="1"/>
</dbReference>
<protein>
    <submittedName>
        <fullName evidence="1">Putative nucleotidyltransferase</fullName>
    </submittedName>
</protein>
<dbReference type="AlphaFoldDB" id="F2WUD0"/>
<sequence length="236" mass="25256">MADFAEPVRPDVSVILPCAGHGTRFGAAYPKELHCLEPGSAVVDKCLDPVLALAERGLTVRIVVVLGPHKLATAEYLHRYRKRYQLVFVYQEEETAELPGALRAALPLCTGPTLLVLADQVLHGPAARHSAGELLDHLGSHDWAVVAARVEDPVLLQAEGALRVEDRATASRVSDAAEKPADPAGFNAAWAMVGVVGKHRWRLPEVCDRSAPSPLIGAPVTWVDGFDNGTSPGSWS</sequence>
<evidence type="ECO:0000313" key="1">
    <source>
        <dbReference type="EMBL" id="ADZ45330.1"/>
    </source>
</evidence>
<dbReference type="GO" id="GO:0016740">
    <property type="term" value="F:transferase activity"/>
    <property type="evidence" value="ECO:0007669"/>
    <property type="project" value="UniProtKB-KW"/>
</dbReference>
<dbReference type="EMBL" id="HQ257512">
    <property type="protein sequence ID" value="ADZ45330.1"/>
    <property type="molecule type" value="Genomic_DNA"/>
</dbReference>
<dbReference type="InterPro" id="IPR029044">
    <property type="entry name" value="Nucleotide-diphossugar_trans"/>
</dbReference>
<dbReference type="Gene3D" id="3.90.550.10">
    <property type="entry name" value="Spore Coat Polysaccharide Biosynthesis Protein SpsA, Chain A"/>
    <property type="match status" value="1"/>
</dbReference>
<organism evidence="1">
    <name type="scientific">Streptomyces sp. NRRL 30471</name>
    <dbReference type="NCBI Taxonomy" id="996287"/>
    <lineage>
        <taxon>Bacteria</taxon>
        <taxon>Bacillati</taxon>
        <taxon>Actinomycetota</taxon>
        <taxon>Actinomycetes</taxon>
        <taxon>Kitasatosporales</taxon>
        <taxon>Streptomycetaceae</taxon>
        <taxon>Streptomyces</taxon>
    </lineage>
</organism>
<accession>F2WUD0</accession>
<name>F2WUD0_9ACTN</name>